<proteinExistence type="predicted"/>
<sequence length="67" mass="6894">MAPPFKGESLIPHPSLVQKSGVNGGWPRMPGKVTVLLIEALRLPLDQATAPAAATSRSNSATDSVSA</sequence>
<dbReference type="AlphaFoldDB" id="A0A2S6NE34"/>
<feature type="non-terminal residue" evidence="2">
    <location>
        <position position="67"/>
    </location>
</feature>
<gene>
    <name evidence="2" type="ORF">CCS01_15355</name>
</gene>
<keyword evidence="3" id="KW-1185">Reference proteome</keyword>
<dbReference type="Proteomes" id="UP000239724">
    <property type="component" value="Unassembled WGS sequence"/>
</dbReference>
<reference evidence="2 3" key="1">
    <citation type="journal article" date="2018" name="Arch. Microbiol.">
        <title>New insights into the metabolic potential of the phototrophic purple bacterium Rhodopila globiformis DSM 161(T) from its draft genome sequence and evidence for a vanadium-dependent nitrogenase.</title>
        <authorList>
            <person name="Imhoff J.F."/>
            <person name="Rahn T."/>
            <person name="Kunzel S."/>
            <person name="Neulinger S.C."/>
        </authorList>
    </citation>
    <scope>NUCLEOTIDE SEQUENCE [LARGE SCALE GENOMIC DNA]</scope>
    <source>
        <strain evidence="2 3">DSM 161</strain>
    </source>
</reference>
<protein>
    <submittedName>
        <fullName evidence="2">Uncharacterized protein</fullName>
    </submittedName>
</protein>
<comment type="caution">
    <text evidence="2">The sequence shown here is derived from an EMBL/GenBank/DDBJ whole genome shotgun (WGS) entry which is preliminary data.</text>
</comment>
<evidence type="ECO:0000256" key="1">
    <source>
        <dbReference type="SAM" id="MobiDB-lite"/>
    </source>
</evidence>
<feature type="region of interest" description="Disordered" evidence="1">
    <location>
        <begin position="48"/>
        <end position="67"/>
    </location>
</feature>
<feature type="compositionally biased region" description="Polar residues" evidence="1">
    <location>
        <begin position="55"/>
        <end position="67"/>
    </location>
</feature>
<feature type="region of interest" description="Disordered" evidence="1">
    <location>
        <begin position="1"/>
        <end position="24"/>
    </location>
</feature>
<name>A0A2S6NE34_RHOGL</name>
<dbReference type="EMBL" id="NHRY01000160">
    <property type="protein sequence ID" value="PPQ32892.1"/>
    <property type="molecule type" value="Genomic_DNA"/>
</dbReference>
<evidence type="ECO:0000313" key="3">
    <source>
        <dbReference type="Proteomes" id="UP000239724"/>
    </source>
</evidence>
<evidence type="ECO:0000313" key="2">
    <source>
        <dbReference type="EMBL" id="PPQ32892.1"/>
    </source>
</evidence>
<accession>A0A2S6NE34</accession>
<organism evidence="2 3">
    <name type="scientific">Rhodopila globiformis</name>
    <name type="common">Rhodopseudomonas globiformis</name>
    <dbReference type="NCBI Taxonomy" id="1071"/>
    <lineage>
        <taxon>Bacteria</taxon>
        <taxon>Pseudomonadati</taxon>
        <taxon>Pseudomonadota</taxon>
        <taxon>Alphaproteobacteria</taxon>
        <taxon>Acetobacterales</taxon>
        <taxon>Acetobacteraceae</taxon>
        <taxon>Rhodopila</taxon>
    </lineage>
</organism>